<feature type="signal peptide" evidence="1">
    <location>
        <begin position="1"/>
        <end position="19"/>
    </location>
</feature>
<gene>
    <name evidence="2" type="ORF">ENG92_03360</name>
</gene>
<dbReference type="PROSITE" id="PS51257">
    <property type="entry name" value="PROKAR_LIPOPROTEIN"/>
    <property type="match status" value="1"/>
</dbReference>
<dbReference type="AlphaFoldDB" id="A0A831NY73"/>
<reference evidence="2" key="1">
    <citation type="journal article" date="2020" name="mSystems">
        <title>Genome- and Community-Level Interaction Insights into Carbon Utilization and Element Cycling Functions of Hydrothermarchaeota in Hydrothermal Sediment.</title>
        <authorList>
            <person name="Zhou Z."/>
            <person name="Liu Y."/>
            <person name="Xu W."/>
            <person name="Pan J."/>
            <person name="Luo Z.H."/>
            <person name="Li M."/>
        </authorList>
    </citation>
    <scope>NUCLEOTIDE SEQUENCE [LARGE SCALE GENOMIC DNA]</scope>
    <source>
        <strain evidence="2">HyVt-26</strain>
    </source>
</reference>
<sequence length="109" mass="11818">MKKLIAAFGLALLITGCTASTPEKPTSLQAQYESALKNAQAAVDKAASVGGEWRDIRWKKSKKKYLPSAIKAAEAGDYEKALKLLEIVQFQAEAGYKQAMAQKNAGPRF</sequence>
<dbReference type="Proteomes" id="UP000885822">
    <property type="component" value="Unassembled WGS sequence"/>
</dbReference>
<proteinExistence type="predicted"/>
<organism evidence="2">
    <name type="scientific">Thiolapillus brandeum</name>
    <dbReference type="NCBI Taxonomy" id="1076588"/>
    <lineage>
        <taxon>Bacteria</taxon>
        <taxon>Pseudomonadati</taxon>
        <taxon>Pseudomonadota</taxon>
        <taxon>Gammaproteobacteria</taxon>
        <taxon>Chromatiales</taxon>
        <taxon>Sedimenticolaceae</taxon>
        <taxon>Thiolapillus</taxon>
    </lineage>
</organism>
<protein>
    <submittedName>
        <fullName evidence="2">SoxXA-binding protein</fullName>
    </submittedName>
</protein>
<evidence type="ECO:0000256" key="1">
    <source>
        <dbReference type="SAM" id="SignalP"/>
    </source>
</evidence>
<dbReference type="EMBL" id="DRCV01000148">
    <property type="protein sequence ID" value="HDK38036.1"/>
    <property type="molecule type" value="Genomic_DNA"/>
</dbReference>
<keyword evidence="1" id="KW-0732">Signal</keyword>
<feature type="chain" id="PRO_5032853543" evidence="1">
    <location>
        <begin position="20"/>
        <end position="109"/>
    </location>
</feature>
<comment type="caution">
    <text evidence="2">The sequence shown here is derived from an EMBL/GenBank/DDBJ whole genome shotgun (WGS) entry which is preliminary data.</text>
</comment>
<name>A0A831NY73_9GAMM</name>
<evidence type="ECO:0000313" key="2">
    <source>
        <dbReference type="EMBL" id="HDK38036.1"/>
    </source>
</evidence>
<accession>A0A831NY73</accession>